<gene>
    <name evidence="3" type="ORF">R3P38DRAFT_2792270</name>
</gene>
<name>A0AAW0AEW6_9AGAR</name>
<dbReference type="EMBL" id="JAWWNJ010000070">
    <property type="protein sequence ID" value="KAK7007503.1"/>
    <property type="molecule type" value="Genomic_DNA"/>
</dbReference>
<dbReference type="AlphaFoldDB" id="A0AAW0AEW6"/>
<accession>A0AAW0AEW6</accession>
<feature type="signal peptide" evidence="2">
    <location>
        <begin position="1"/>
        <end position="23"/>
    </location>
</feature>
<keyword evidence="1" id="KW-0812">Transmembrane</keyword>
<protein>
    <submittedName>
        <fullName evidence="3">Uncharacterized protein</fullName>
    </submittedName>
</protein>
<evidence type="ECO:0000313" key="3">
    <source>
        <dbReference type="EMBL" id="KAK7007503.1"/>
    </source>
</evidence>
<keyword evidence="1" id="KW-0472">Membrane</keyword>
<organism evidence="3 4">
    <name type="scientific">Favolaschia claudopus</name>
    <dbReference type="NCBI Taxonomy" id="2862362"/>
    <lineage>
        <taxon>Eukaryota</taxon>
        <taxon>Fungi</taxon>
        <taxon>Dikarya</taxon>
        <taxon>Basidiomycota</taxon>
        <taxon>Agaricomycotina</taxon>
        <taxon>Agaricomycetes</taxon>
        <taxon>Agaricomycetidae</taxon>
        <taxon>Agaricales</taxon>
        <taxon>Marasmiineae</taxon>
        <taxon>Mycenaceae</taxon>
        <taxon>Favolaschia</taxon>
    </lineage>
</organism>
<sequence>MILPIVCVIGVLGSLHLLPPILMLDEHVVVSSGAEYLAIRSTLNEDSILSNTSPKLFLVLKQALSLVLWLVLSAVTVLFGFHAAFIIPLTYPAVVGISNLLIHARVGLGWVGHPNGTLYPTLKSELEVRQGIRVNPCQTSHKSINVFSV</sequence>
<comment type="caution">
    <text evidence="3">The sequence shown here is derived from an EMBL/GenBank/DDBJ whole genome shotgun (WGS) entry which is preliminary data.</text>
</comment>
<dbReference type="Proteomes" id="UP001362999">
    <property type="component" value="Unassembled WGS sequence"/>
</dbReference>
<reference evidence="3 4" key="1">
    <citation type="journal article" date="2024" name="J Genomics">
        <title>Draft genome sequencing and assembly of Favolaschia claudopus CIRM-BRFM 2984 isolated from oak limbs.</title>
        <authorList>
            <person name="Navarro D."/>
            <person name="Drula E."/>
            <person name="Chaduli D."/>
            <person name="Cazenave R."/>
            <person name="Ahrendt S."/>
            <person name="Wang J."/>
            <person name="Lipzen A."/>
            <person name="Daum C."/>
            <person name="Barry K."/>
            <person name="Grigoriev I.V."/>
            <person name="Favel A."/>
            <person name="Rosso M.N."/>
            <person name="Martin F."/>
        </authorList>
    </citation>
    <scope>NUCLEOTIDE SEQUENCE [LARGE SCALE GENOMIC DNA]</scope>
    <source>
        <strain evidence="3 4">CIRM-BRFM 2984</strain>
    </source>
</reference>
<feature type="chain" id="PRO_5043564343" evidence="2">
    <location>
        <begin position="24"/>
        <end position="149"/>
    </location>
</feature>
<evidence type="ECO:0000256" key="1">
    <source>
        <dbReference type="SAM" id="Phobius"/>
    </source>
</evidence>
<keyword evidence="2" id="KW-0732">Signal</keyword>
<proteinExistence type="predicted"/>
<evidence type="ECO:0000313" key="4">
    <source>
        <dbReference type="Proteomes" id="UP001362999"/>
    </source>
</evidence>
<evidence type="ECO:0000256" key="2">
    <source>
        <dbReference type="SAM" id="SignalP"/>
    </source>
</evidence>
<keyword evidence="4" id="KW-1185">Reference proteome</keyword>
<keyword evidence="1" id="KW-1133">Transmembrane helix</keyword>
<feature type="transmembrane region" description="Helical" evidence="1">
    <location>
        <begin position="66"/>
        <end position="91"/>
    </location>
</feature>